<keyword evidence="2" id="KW-1133">Transmembrane helix</keyword>
<accession>A0AAJ1ID55</accession>
<dbReference type="PANTHER" id="PTHR33392:SF6">
    <property type="entry name" value="POLYISOPRENYL-TEICHOIC ACID--PEPTIDOGLYCAN TEICHOIC ACID TRANSFERASE TAGU"/>
    <property type="match status" value="1"/>
</dbReference>
<dbReference type="Pfam" id="PF13399">
    <property type="entry name" value="LytR_C"/>
    <property type="match status" value="1"/>
</dbReference>
<evidence type="ECO:0000256" key="2">
    <source>
        <dbReference type="SAM" id="Phobius"/>
    </source>
</evidence>
<dbReference type="InterPro" id="IPR027381">
    <property type="entry name" value="LytR/CpsA/Psr_C"/>
</dbReference>
<feature type="domain" description="Cell envelope-related transcriptional attenuator" evidence="3">
    <location>
        <begin position="83"/>
        <end position="202"/>
    </location>
</feature>
<dbReference type="EMBL" id="JAQQAL010000022">
    <property type="protein sequence ID" value="MDC7227039.1"/>
    <property type="molecule type" value="Genomic_DNA"/>
</dbReference>
<gene>
    <name evidence="5" type="ORF">PQJ61_09775</name>
</gene>
<feature type="domain" description="LytR/CpsA/Psr regulator C-terminal" evidence="4">
    <location>
        <begin position="297"/>
        <end position="395"/>
    </location>
</feature>
<dbReference type="Gene3D" id="3.30.70.2390">
    <property type="match status" value="1"/>
</dbReference>
<dbReference type="Gene3D" id="3.40.630.190">
    <property type="entry name" value="LCP protein"/>
    <property type="match status" value="1"/>
</dbReference>
<sequence length="402" mass="45323">MKSRIEFDKSLILIAAIILVVAAAVFLIIRNTRTDSITEMIENGKDINSVFLIHDGEELLFTEILFYNTSTAKGALLDVPGETGIIIKKLGKFDRIDQLYNQQDPLEYIRAVENMIKQEIEYYYQINLKDFVSLVDIVGGLEMFIDNPIEIIDNEQIVLLPSGSIVLDGDKVETYISYHDPDESETEASGRREKTIQSLLKAFQQQSDVLLNDKMFNYFKRTLDTNVDDSSLEAFIAELENLDTGRIVFQRVLGTRRTVDEQELLFSHYDGTLLRETVRQTVTSLANVDVVSDDELNVTIEILNGTAVNGMASRTSQVFQSFGYDVAHIGNYESSDVEKTFVIDKRGDIVQAQRVANVIQCSNVESQAPENGDFELFSGEPGEDIDLIIVLGKDFDGRYCKE</sequence>
<keyword evidence="2" id="KW-0812">Transmembrane</keyword>
<comment type="caution">
    <text evidence="5">The sequence shown here is derived from an EMBL/GenBank/DDBJ whole genome shotgun (WGS) entry which is preliminary data.</text>
</comment>
<feature type="transmembrane region" description="Helical" evidence="2">
    <location>
        <begin position="12"/>
        <end position="29"/>
    </location>
</feature>
<name>A0AAJ1ID55_9SPIO</name>
<dbReference type="Proteomes" id="UP001221217">
    <property type="component" value="Unassembled WGS sequence"/>
</dbReference>
<evidence type="ECO:0000256" key="1">
    <source>
        <dbReference type="ARBA" id="ARBA00006068"/>
    </source>
</evidence>
<evidence type="ECO:0000259" key="4">
    <source>
        <dbReference type="Pfam" id="PF13399"/>
    </source>
</evidence>
<protein>
    <submittedName>
        <fullName evidence="5">LCP family protein</fullName>
    </submittedName>
</protein>
<dbReference type="AlphaFoldDB" id="A0AAJ1ID55"/>
<proteinExistence type="inferred from homology"/>
<dbReference type="InterPro" id="IPR004474">
    <property type="entry name" value="LytR_CpsA_psr"/>
</dbReference>
<organism evidence="5 6">
    <name type="scientific">Candidatus Thalassospirochaeta sargassi</name>
    <dbReference type="NCBI Taxonomy" id="3119039"/>
    <lineage>
        <taxon>Bacteria</taxon>
        <taxon>Pseudomonadati</taxon>
        <taxon>Spirochaetota</taxon>
        <taxon>Spirochaetia</taxon>
        <taxon>Spirochaetales</taxon>
        <taxon>Spirochaetaceae</taxon>
        <taxon>Candidatus Thalassospirochaeta</taxon>
    </lineage>
</organism>
<keyword evidence="2" id="KW-0472">Membrane</keyword>
<dbReference type="InterPro" id="IPR050922">
    <property type="entry name" value="LytR/CpsA/Psr_CW_biosynth"/>
</dbReference>
<evidence type="ECO:0000313" key="6">
    <source>
        <dbReference type="Proteomes" id="UP001221217"/>
    </source>
</evidence>
<comment type="similarity">
    <text evidence="1">Belongs to the LytR/CpsA/Psr (LCP) family.</text>
</comment>
<dbReference type="PANTHER" id="PTHR33392">
    <property type="entry name" value="POLYISOPRENYL-TEICHOIC ACID--PEPTIDOGLYCAN TEICHOIC ACID TRANSFERASE TAGU"/>
    <property type="match status" value="1"/>
</dbReference>
<dbReference type="Pfam" id="PF03816">
    <property type="entry name" value="LytR_cpsA_psr"/>
    <property type="match status" value="1"/>
</dbReference>
<evidence type="ECO:0000313" key="5">
    <source>
        <dbReference type="EMBL" id="MDC7227039.1"/>
    </source>
</evidence>
<reference evidence="5 6" key="1">
    <citation type="submission" date="2022-12" db="EMBL/GenBank/DDBJ databases">
        <title>Metagenome assembled genome from gulf of manar.</title>
        <authorList>
            <person name="Kohli P."/>
            <person name="Pk S."/>
            <person name="Venkata Ramana C."/>
            <person name="Sasikala C."/>
        </authorList>
    </citation>
    <scope>NUCLEOTIDE SEQUENCE [LARGE SCALE GENOMIC DNA]</scope>
    <source>
        <strain evidence="5">JB008</strain>
    </source>
</reference>
<evidence type="ECO:0000259" key="3">
    <source>
        <dbReference type="Pfam" id="PF03816"/>
    </source>
</evidence>